<organism evidence="1 2">
    <name type="scientific">Thermophilibacter provencensis</name>
    <dbReference type="NCBI Taxonomy" id="1852386"/>
    <lineage>
        <taxon>Bacteria</taxon>
        <taxon>Bacillati</taxon>
        <taxon>Actinomycetota</taxon>
        <taxon>Coriobacteriia</taxon>
        <taxon>Coriobacteriales</taxon>
        <taxon>Atopobiaceae</taxon>
        <taxon>Thermophilibacter</taxon>
    </lineage>
</organism>
<dbReference type="EMBL" id="JAUDEA010000001">
    <property type="protein sequence ID" value="MDM8270354.1"/>
    <property type="molecule type" value="Genomic_DNA"/>
</dbReference>
<protein>
    <submittedName>
        <fullName evidence="1">DUF192 domain-containing protein</fullName>
    </submittedName>
</protein>
<proteinExistence type="predicted"/>
<evidence type="ECO:0000313" key="2">
    <source>
        <dbReference type="Proteomes" id="UP001529256"/>
    </source>
</evidence>
<gene>
    <name evidence="1" type="ORF">QUW25_01440</name>
</gene>
<dbReference type="RefSeq" id="WP_289510454.1">
    <property type="nucleotide sequence ID" value="NZ_JAUDEA010000001.1"/>
</dbReference>
<dbReference type="Proteomes" id="UP001529256">
    <property type="component" value="Unassembled WGS sequence"/>
</dbReference>
<sequence>MATVRLASDERPETVLEFRVLGSWREKIRGLLGTSPDASPVMLTRCASIHTFGMAYPIDVAFVGELGEVLEVRRGLCPRAFASHAAACCVMERPSREGPWLEEGEHLWIVSISADALAA</sequence>
<keyword evidence="2" id="KW-1185">Reference proteome</keyword>
<name>A0ABT7V2X8_9ACTN</name>
<accession>A0ABT7V2X8</accession>
<reference evidence="1 2" key="3">
    <citation type="submission" date="2023-06" db="EMBL/GenBank/DDBJ databases">
        <authorList>
            <person name="Zeman M."/>
            <person name="Kubasova T."/>
            <person name="Jahodarova E."/>
            <person name="Nykrynova M."/>
            <person name="Rychlik I."/>
        </authorList>
    </citation>
    <scope>NUCLEOTIDE SEQUENCE [LARGE SCALE GENOMIC DNA]</scope>
    <source>
        <strain evidence="1 2">153_Feed</strain>
    </source>
</reference>
<comment type="caution">
    <text evidence="1">The sequence shown here is derived from an EMBL/GenBank/DDBJ whole genome shotgun (WGS) entry which is preliminary data.</text>
</comment>
<evidence type="ECO:0000313" key="1">
    <source>
        <dbReference type="EMBL" id="MDM8270354.1"/>
    </source>
</evidence>
<reference evidence="2" key="1">
    <citation type="submission" date="2023-06" db="EMBL/GenBank/DDBJ databases">
        <title>Identification and characterization of horizontal gene transfer across gut microbiota members of farm animals based on homology search.</title>
        <authorList>
            <person name="Zeman M."/>
            <person name="Kubasova T."/>
            <person name="Jahodarova E."/>
            <person name="Nykrynova M."/>
            <person name="Rychlik I."/>
        </authorList>
    </citation>
    <scope>NUCLEOTIDE SEQUENCE [LARGE SCALE GENOMIC DNA]</scope>
    <source>
        <strain evidence="2">153_Feed</strain>
    </source>
</reference>
<reference evidence="1 2" key="2">
    <citation type="submission" date="2023-06" db="EMBL/GenBank/DDBJ databases">
        <title>Identification and characterization of horizontal gene transfer across gut microbiota members of farm animals based on homology search.</title>
        <authorList>
            <person name="Schwarzerova J."/>
            <person name="Nykrynova M."/>
            <person name="Jureckova K."/>
            <person name="Cejkova D."/>
            <person name="Rychlik I."/>
        </authorList>
    </citation>
    <scope>NUCLEOTIDE SEQUENCE [LARGE SCALE GENOMIC DNA]</scope>
    <source>
        <strain evidence="1 2">153_Feed</strain>
    </source>
</reference>